<gene>
    <name evidence="1" type="ORF">GCM10023224_33210</name>
</gene>
<comment type="caution">
    <text evidence="1">The sequence shown here is derived from an EMBL/GenBank/DDBJ whole genome shotgun (WGS) entry which is preliminary data.</text>
</comment>
<dbReference type="InterPro" id="IPR019587">
    <property type="entry name" value="Polyketide_cyclase/dehydratase"/>
</dbReference>
<organism evidence="1 2">
    <name type="scientific">Streptomonospora halophila</name>
    <dbReference type="NCBI Taxonomy" id="427369"/>
    <lineage>
        <taxon>Bacteria</taxon>
        <taxon>Bacillati</taxon>
        <taxon>Actinomycetota</taxon>
        <taxon>Actinomycetes</taxon>
        <taxon>Streptosporangiales</taxon>
        <taxon>Nocardiopsidaceae</taxon>
        <taxon>Streptomonospora</taxon>
    </lineage>
</organism>
<evidence type="ECO:0000313" key="1">
    <source>
        <dbReference type="EMBL" id="GAA4946999.1"/>
    </source>
</evidence>
<dbReference type="InterPro" id="IPR023393">
    <property type="entry name" value="START-like_dom_sf"/>
</dbReference>
<dbReference type="EMBL" id="BAABIK010000018">
    <property type="protein sequence ID" value="GAA4946999.1"/>
    <property type="molecule type" value="Genomic_DNA"/>
</dbReference>
<dbReference type="Proteomes" id="UP001499993">
    <property type="component" value="Unassembled WGS sequence"/>
</dbReference>
<keyword evidence="2" id="KW-1185">Reference proteome</keyword>
<reference evidence="2" key="1">
    <citation type="journal article" date="2019" name="Int. J. Syst. Evol. Microbiol.">
        <title>The Global Catalogue of Microorganisms (GCM) 10K type strain sequencing project: providing services to taxonomists for standard genome sequencing and annotation.</title>
        <authorList>
            <consortium name="The Broad Institute Genomics Platform"/>
            <consortium name="The Broad Institute Genome Sequencing Center for Infectious Disease"/>
            <person name="Wu L."/>
            <person name="Ma J."/>
        </authorList>
    </citation>
    <scope>NUCLEOTIDE SEQUENCE [LARGE SCALE GENOMIC DNA]</scope>
    <source>
        <strain evidence="2">JCM 18123</strain>
    </source>
</reference>
<dbReference type="Gene3D" id="3.30.530.20">
    <property type="match status" value="1"/>
</dbReference>
<dbReference type="Pfam" id="PF10604">
    <property type="entry name" value="Polyketide_cyc2"/>
    <property type="match status" value="1"/>
</dbReference>
<evidence type="ECO:0000313" key="2">
    <source>
        <dbReference type="Proteomes" id="UP001499993"/>
    </source>
</evidence>
<protein>
    <submittedName>
        <fullName evidence="1">SRPBCC family protein</fullName>
    </submittedName>
</protein>
<dbReference type="RefSeq" id="WP_344141423.1">
    <property type="nucleotide sequence ID" value="NZ_BAABIK010000018.1"/>
</dbReference>
<proteinExistence type="predicted"/>
<dbReference type="CDD" id="cd07812">
    <property type="entry name" value="SRPBCC"/>
    <property type="match status" value="1"/>
</dbReference>
<name>A0ABP9GNC6_9ACTN</name>
<sequence length="178" mass="19484">MRLADGPRTECERLVAAPSARVWELVTDIGLPAEHSPELMRAEWLGGDGVPALGARFAGYNRNRRLGDWRTVSEVVELVPEQVFAWAVLDADGRFGPPADDPEHPMAVWRYTLRPRAGGTLLRHEVRLGPGRSGLTVAVDRMPDLEEPLVLGRLDELRAGMETTLRGLASRAEDGSAA</sequence>
<accession>A0ABP9GNC6</accession>
<dbReference type="SUPFAM" id="SSF55961">
    <property type="entry name" value="Bet v1-like"/>
    <property type="match status" value="1"/>
</dbReference>